<accession>A0A2P2Q8N2</accession>
<evidence type="ECO:0000256" key="1">
    <source>
        <dbReference type="SAM" id="Phobius"/>
    </source>
</evidence>
<keyword evidence="1" id="KW-0812">Transmembrane</keyword>
<dbReference type="EMBL" id="GGEC01082836">
    <property type="protein sequence ID" value="MBX63320.1"/>
    <property type="molecule type" value="Transcribed_RNA"/>
</dbReference>
<reference evidence="2" key="1">
    <citation type="submission" date="2018-02" db="EMBL/GenBank/DDBJ databases">
        <title>Rhizophora mucronata_Transcriptome.</title>
        <authorList>
            <person name="Meera S.P."/>
            <person name="Sreeshan A."/>
            <person name="Augustine A."/>
        </authorList>
    </citation>
    <scope>NUCLEOTIDE SEQUENCE</scope>
    <source>
        <tissue evidence="2">Leaf</tissue>
    </source>
</reference>
<proteinExistence type="predicted"/>
<keyword evidence="1" id="KW-1133">Transmembrane helix</keyword>
<feature type="transmembrane region" description="Helical" evidence="1">
    <location>
        <begin position="20"/>
        <end position="39"/>
    </location>
</feature>
<sequence>MQNSLLGVVELFSINHESISQSFLSVLLYSIFFFISIFFKD</sequence>
<evidence type="ECO:0000313" key="2">
    <source>
        <dbReference type="EMBL" id="MBX63320.1"/>
    </source>
</evidence>
<name>A0A2P2Q8N2_RHIMU</name>
<organism evidence="2">
    <name type="scientific">Rhizophora mucronata</name>
    <name type="common">Asiatic mangrove</name>
    <dbReference type="NCBI Taxonomy" id="61149"/>
    <lineage>
        <taxon>Eukaryota</taxon>
        <taxon>Viridiplantae</taxon>
        <taxon>Streptophyta</taxon>
        <taxon>Embryophyta</taxon>
        <taxon>Tracheophyta</taxon>
        <taxon>Spermatophyta</taxon>
        <taxon>Magnoliopsida</taxon>
        <taxon>eudicotyledons</taxon>
        <taxon>Gunneridae</taxon>
        <taxon>Pentapetalae</taxon>
        <taxon>rosids</taxon>
        <taxon>fabids</taxon>
        <taxon>Malpighiales</taxon>
        <taxon>Rhizophoraceae</taxon>
        <taxon>Rhizophora</taxon>
    </lineage>
</organism>
<keyword evidence="1" id="KW-0472">Membrane</keyword>
<dbReference type="AlphaFoldDB" id="A0A2P2Q8N2"/>
<protein>
    <submittedName>
        <fullName evidence="2">Uncharacterized protein</fullName>
    </submittedName>
</protein>